<dbReference type="STRING" id="1257118.L8GXS8"/>
<dbReference type="Gene3D" id="3.20.20.330">
    <property type="entry name" value="Homocysteine-binding-like domain"/>
    <property type="match status" value="1"/>
</dbReference>
<dbReference type="PANTHER" id="PTHR46015:SF1">
    <property type="entry name" value="HOMOCYSTEINE S-METHYLTRANSFERASE-LIKE ISOFORM 1"/>
    <property type="match status" value="1"/>
</dbReference>
<name>L8GXS8_ACACF</name>
<dbReference type="NCBIfam" id="NF007020">
    <property type="entry name" value="PRK09485.1"/>
    <property type="match status" value="1"/>
</dbReference>
<proteinExistence type="predicted"/>
<dbReference type="GO" id="GO:0032259">
    <property type="term" value="P:methylation"/>
    <property type="evidence" value="ECO:0007669"/>
    <property type="project" value="UniProtKB-KW"/>
</dbReference>
<dbReference type="GO" id="GO:0046872">
    <property type="term" value="F:metal ion binding"/>
    <property type="evidence" value="ECO:0007669"/>
    <property type="project" value="UniProtKB-KW"/>
</dbReference>
<evidence type="ECO:0000256" key="3">
    <source>
        <dbReference type="ARBA" id="ARBA00022723"/>
    </source>
</evidence>
<protein>
    <submittedName>
        <fullName evidence="7">Homocysteine smethyltransferase 1, putative</fullName>
    </submittedName>
</protein>
<reference evidence="7 8" key="1">
    <citation type="journal article" date="2013" name="Genome Biol.">
        <title>Genome of Acanthamoeba castellanii highlights extensive lateral gene transfer and early evolution of tyrosine kinase signaling.</title>
        <authorList>
            <person name="Clarke M."/>
            <person name="Lohan A.J."/>
            <person name="Liu B."/>
            <person name="Lagkouvardos I."/>
            <person name="Roy S."/>
            <person name="Zafar N."/>
            <person name="Bertelli C."/>
            <person name="Schilde C."/>
            <person name="Kianianmomeni A."/>
            <person name="Burglin T.R."/>
            <person name="Frech C."/>
            <person name="Turcotte B."/>
            <person name="Kopec K.O."/>
            <person name="Synnott J.M."/>
            <person name="Choo C."/>
            <person name="Paponov I."/>
            <person name="Finkler A."/>
            <person name="Soon Heng Tan C."/>
            <person name="Hutchins A.P."/>
            <person name="Weinmeier T."/>
            <person name="Rattei T."/>
            <person name="Chu J.S."/>
            <person name="Gimenez G."/>
            <person name="Irimia M."/>
            <person name="Rigden D.J."/>
            <person name="Fitzpatrick D.A."/>
            <person name="Lorenzo-Morales J."/>
            <person name="Bateman A."/>
            <person name="Chiu C.H."/>
            <person name="Tang P."/>
            <person name="Hegemann P."/>
            <person name="Fromm H."/>
            <person name="Raoult D."/>
            <person name="Greub G."/>
            <person name="Miranda-Saavedra D."/>
            <person name="Chen N."/>
            <person name="Nash P."/>
            <person name="Ginger M.L."/>
            <person name="Horn M."/>
            <person name="Schaap P."/>
            <person name="Caler L."/>
            <person name="Loftus B."/>
        </authorList>
    </citation>
    <scope>NUCLEOTIDE SEQUENCE [LARGE SCALE GENOMIC DNA]</scope>
    <source>
        <strain evidence="7 8">Neff</strain>
    </source>
</reference>
<dbReference type="OrthoDB" id="261426at2759"/>
<dbReference type="VEuPathDB" id="AmoebaDB:ACA1_061060"/>
<evidence type="ECO:0000256" key="1">
    <source>
        <dbReference type="ARBA" id="ARBA00022603"/>
    </source>
</evidence>
<keyword evidence="2 7" id="KW-0808">Transferase</keyword>
<dbReference type="GO" id="GO:0009086">
    <property type="term" value="P:methionine biosynthetic process"/>
    <property type="evidence" value="ECO:0007669"/>
    <property type="project" value="TreeGrafter"/>
</dbReference>
<dbReference type="PROSITE" id="PS50970">
    <property type="entry name" value="HCY"/>
    <property type="match status" value="1"/>
</dbReference>
<evidence type="ECO:0000313" key="8">
    <source>
        <dbReference type="Proteomes" id="UP000011083"/>
    </source>
</evidence>
<dbReference type="AlphaFoldDB" id="L8GXS8"/>
<keyword evidence="4" id="KW-0862">Zinc</keyword>
<dbReference type="GO" id="GO:0008898">
    <property type="term" value="F:S-adenosylmethionine-homocysteine S-methyltransferase activity"/>
    <property type="evidence" value="ECO:0007669"/>
    <property type="project" value="TreeGrafter"/>
</dbReference>
<evidence type="ECO:0000259" key="6">
    <source>
        <dbReference type="PROSITE" id="PS50970"/>
    </source>
</evidence>
<dbReference type="InterPro" id="IPR036589">
    <property type="entry name" value="HCY_dom_sf"/>
</dbReference>
<dbReference type="PANTHER" id="PTHR46015">
    <property type="entry name" value="ZGC:172121"/>
    <property type="match status" value="1"/>
</dbReference>
<dbReference type="Pfam" id="PF02574">
    <property type="entry name" value="S-methyl_trans"/>
    <property type="match status" value="1"/>
</dbReference>
<accession>L8GXS8</accession>
<dbReference type="InterPro" id="IPR051486">
    <property type="entry name" value="Hcy_S-methyltransferase"/>
</dbReference>
<feature type="domain" description="Hcy-binding" evidence="6">
    <location>
        <begin position="7"/>
        <end position="293"/>
    </location>
</feature>
<comment type="caution">
    <text evidence="5">Lacks conserved residue(s) required for the propagation of feature annotation.</text>
</comment>
<dbReference type="Proteomes" id="UP000011083">
    <property type="component" value="Unassembled WGS sequence"/>
</dbReference>
<organism evidence="7 8">
    <name type="scientific">Acanthamoeba castellanii (strain ATCC 30010 / Neff)</name>
    <dbReference type="NCBI Taxonomy" id="1257118"/>
    <lineage>
        <taxon>Eukaryota</taxon>
        <taxon>Amoebozoa</taxon>
        <taxon>Discosea</taxon>
        <taxon>Longamoebia</taxon>
        <taxon>Centramoebida</taxon>
        <taxon>Acanthamoebidae</taxon>
        <taxon>Acanthamoeba</taxon>
    </lineage>
</organism>
<dbReference type="SUPFAM" id="SSF82282">
    <property type="entry name" value="Homocysteine S-methyltransferase"/>
    <property type="match status" value="1"/>
</dbReference>
<dbReference type="EMBL" id="KB007974">
    <property type="protein sequence ID" value="ELR17368.1"/>
    <property type="molecule type" value="Genomic_DNA"/>
</dbReference>
<keyword evidence="8" id="KW-1185">Reference proteome</keyword>
<dbReference type="RefSeq" id="XP_004339381.1">
    <property type="nucleotide sequence ID" value="XM_004339333.1"/>
</dbReference>
<evidence type="ECO:0000256" key="2">
    <source>
        <dbReference type="ARBA" id="ARBA00022679"/>
    </source>
</evidence>
<dbReference type="InterPro" id="IPR003726">
    <property type="entry name" value="HCY_dom"/>
</dbReference>
<evidence type="ECO:0000313" key="7">
    <source>
        <dbReference type="EMBL" id="ELR17368.1"/>
    </source>
</evidence>
<dbReference type="OMA" id="CSQPEVI"/>
<sequence length="293" mass="32280">MDERAQARLGELLQRQSFAVVDGGLATQLERLGADLNNSLWSARLLLDSGGAAMIKAVHRAYLDAGADVLITSSYQASIEGFRQRGLGEDDEARAEFWADEDRRRGREWPLVAASIGPYGATLHDGSEYRGDYGARMSQEEFIDFHLPRIRLLLADPALAPDLFACETVPCLKEGRALVKLFETHFPDQRLWLSFTCRDQEHLSDGHKFSEAVVELQQSEVVAAVGVNCTSPQFIGGLLESVRGSVRKPLVVYPNSGEGWDAAAQQWTPADASDDITRIRAALRQLSQPATPQ</sequence>
<dbReference type="GeneID" id="14918002"/>
<gene>
    <name evidence="7" type="ORF">ACA1_061060</name>
</gene>
<evidence type="ECO:0000256" key="5">
    <source>
        <dbReference type="PROSITE-ProRule" id="PRU00333"/>
    </source>
</evidence>
<keyword evidence="1 7" id="KW-0489">Methyltransferase</keyword>
<keyword evidence="3" id="KW-0479">Metal-binding</keyword>
<dbReference type="GO" id="GO:0033528">
    <property type="term" value="P:S-methylmethionine cycle"/>
    <property type="evidence" value="ECO:0007669"/>
    <property type="project" value="TreeGrafter"/>
</dbReference>
<dbReference type="KEGG" id="acan:ACA1_061060"/>
<evidence type="ECO:0000256" key="4">
    <source>
        <dbReference type="ARBA" id="ARBA00022833"/>
    </source>
</evidence>